<dbReference type="Proteomes" id="UP001370348">
    <property type="component" value="Chromosome"/>
</dbReference>
<protein>
    <submittedName>
        <fullName evidence="3">DUF1566 domain-containing protein</fullName>
    </submittedName>
</protein>
<keyword evidence="4" id="KW-1185">Reference proteome</keyword>
<dbReference type="Pfam" id="PF07603">
    <property type="entry name" value="Lcl_C"/>
    <property type="match status" value="2"/>
</dbReference>
<name>A0ABZ2LRV8_9BACT</name>
<reference evidence="3 4" key="1">
    <citation type="submission" date="2021-12" db="EMBL/GenBank/DDBJ databases">
        <title>Discovery of the Pendulisporaceae a myxobacterial family with distinct sporulation behavior and unique specialized metabolism.</title>
        <authorList>
            <person name="Garcia R."/>
            <person name="Popoff A."/>
            <person name="Bader C.D."/>
            <person name="Loehr J."/>
            <person name="Walesch S."/>
            <person name="Walt C."/>
            <person name="Boldt J."/>
            <person name="Bunk B."/>
            <person name="Haeckl F.J.F.P.J."/>
            <person name="Gunesch A.P."/>
            <person name="Birkelbach J."/>
            <person name="Nuebel U."/>
            <person name="Pietschmann T."/>
            <person name="Bach T."/>
            <person name="Mueller R."/>
        </authorList>
    </citation>
    <scope>NUCLEOTIDE SEQUENCE [LARGE SCALE GENOMIC DNA]</scope>
    <source>
        <strain evidence="3 4">MSr11954</strain>
    </source>
</reference>
<sequence length="346" mass="37683">MRYRILPSSIAKRAIVLGLVSSGVVGGTVGCRAILGIDDGSPLGPTDDGGLDPGDGTRDAGGDAFSAGDGRAPGAVERTEPQWPLPVSSPAPANYELTDDTVLDKTTGLMWQRRVANQGRVAWEDAVRTCPKLRLGGYDDWRLPTRIEMISIVDYGPEAEPINPGLFPDNNNYQYQWTASVYRAERRRDARWVATNGAAWYRDLSQSSDGLPFRCVRAGKVSGSTRRFIVEGATVKDARTGLSWEQALGAPQDIASARRRCEDLSPPGFRLPNLRELQTLIDEAETENPIWDDAFAAPAAGVAPTLWSDTFRGKPPSTTYLYVDFKDGATHNQNGESQRAGVRCVR</sequence>
<feature type="region of interest" description="Disordered" evidence="1">
    <location>
        <begin position="37"/>
        <end position="91"/>
    </location>
</feature>
<dbReference type="PROSITE" id="PS51257">
    <property type="entry name" value="PROKAR_LIPOPROTEIN"/>
    <property type="match status" value="1"/>
</dbReference>
<evidence type="ECO:0000313" key="3">
    <source>
        <dbReference type="EMBL" id="WXB11895.1"/>
    </source>
</evidence>
<dbReference type="PANTHER" id="PTHR35812:SF1">
    <property type="entry name" value="LIPOPROTEIN"/>
    <property type="match status" value="1"/>
</dbReference>
<evidence type="ECO:0000256" key="1">
    <source>
        <dbReference type="SAM" id="MobiDB-lite"/>
    </source>
</evidence>
<feature type="domain" description="Lcl C-terminal" evidence="2">
    <location>
        <begin position="234"/>
        <end position="346"/>
    </location>
</feature>
<accession>A0ABZ2LRV8</accession>
<feature type="compositionally biased region" description="Low complexity" evidence="1">
    <location>
        <begin position="62"/>
        <end position="72"/>
    </location>
</feature>
<dbReference type="PANTHER" id="PTHR35812">
    <property type="entry name" value="LIPOPROTEIN"/>
    <property type="match status" value="1"/>
</dbReference>
<feature type="domain" description="Lcl C-terminal" evidence="2">
    <location>
        <begin position="101"/>
        <end position="217"/>
    </location>
</feature>
<gene>
    <name evidence="3" type="ORF">LZC94_29065</name>
</gene>
<evidence type="ECO:0000313" key="4">
    <source>
        <dbReference type="Proteomes" id="UP001370348"/>
    </source>
</evidence>
<organism evidence="3 4">
    <name type="scientific">Pendulispora albinea</name>
    <dbReference type="NCBI Taxonomy" id="2741071"/>
    <lineage>
        <taxon>Bacteria</taxon>
        <taxon>Pseudomonadati</taxon>
        <taxon>Myxococcota</taxon>
        <taxon>Myxococcia</taxon>
        <taxon>Myxococcales</taxon>
        <taxon>Sorangiineae</taxon>
        <taxon>Pendulisporaceae</taxon>
        <taxon>Pendulispora</taxon>
    </lineage>
</organism>
<evidence type="ECO:0000259" key="2">
    <source>
        <dbReference type="Pfam" id="PF07603"/>
    </source>
</evidence>
<proteinExistence type="predicted"/>
<dbReference type="RefSeq" id="WP_394821510.1">
    <property type="nucleotide sequence ID" value="NZ_CP089984.1"/>
</dbReference>
<feature type="compositionally biased region" description="Low complexity" evidence="1">
    <location>
        <begin position="38"/>
        <end position="48"/>
    </location>
</feature>
<dbReference type="InterPro" id="IPR011460">
    <property type="entry name" value="Lcl_C"/>
</dbReference>
<dbReference type="EMBL" id="CP089984">
    <property type="protein sequence ID" value="WXB11895.1"/>
    <property type="molecule type" value="Genomic_DNA"/>
</dbReference>